<evidence type="ECO:0000256" key="5">
    <source>
        <dbReference type="ARBA" id="ARBA00023159"/>
    </source>
</evidence>
<comment type="caution">
    <text evidence="8">The sequence shown here is derived from an EMBL/GenBank/DDBJ whole genome shotgun (WGS) entry which is preliminary data.</text>
</comment>
<dbReference type="InterPro" id="IPR009057">
    <property type="entry name" value="Homeodomain-like_sf"/>
</dbReference>
<dbReference type="Gene3D" id="1.10.10.60">
    <property type="entry name" value="Homeodomain-like"/>
    <property type="match status" value="2"/>
</dbReference>
<comment type="cofactor">
    <cofactor evidence="1">
        <name>Zn(2+)</name>
        <dbReference type="ChEBI" id="CHEBI:29105"/>
    </cofactor>
</comment>
<keyword evidence="9" id="KW-1185">Reference proteome</keyword>
<keyword evidence="3" id="KW-0805">Transcription regulation</keyword>
<dbReference type="InterPro" id="IPR018060">
    <property type="entry name" value="HTH_AraC"/>
</dbReference>
<dbReference type="Pfam" id="PF12833">
    <property type="entry name" value="HTH_18"/>
    <property type="match status" value="1"/>
</dbReference>
<dbReference type="InterPro" id="IPR020449">
    <property type="entry name" value="Tscrpt_reg_AraC-type_HTH"/>
</dbReference>
<dbReference type="InterPro" id="IPR016220">
    <property type="entry name" value="Me-P-triester_DNA_alkyl-Trfase"/>
</dbReference>
<dbReference type="Gene3D" id="3.40.10.10">
    <property type="entry name" value="DNA Methylphosphotriester Repair Domain"/>
    <property type="match status" value="1"/>
</dbReference>
<keyword evidence="4" id="KW-0238">DNA-binding</keyword>
<sequence length="192" mass="21942">MNDELWQAIISNDASYDGKFYYGVSTTGIFCRPSCKSRNPNREHVKLFKNAEQALAERYRPCKRCRPDGKRLPDEEWVQQISETIEKRFREPLSLGKLADLLHGSPYHLHRTFKRIRGLTPGEYIQQLRLEASKQLLADSQLLITDVALQSGFSNAAYFAAVFHKKTGISPSEYRLARGVTEEGRHGAPLCR</sequence>
<dbReference type="PROSITE" id="PS01124">
    <property type="entry name" value="HTH_ARAC_FAMILY_2"/>
    <property type="match status" value="1"/>
</dbReference>
<evidence type="ECO:0000256" key="3">
    <source>
        <dbReference type="ARBA" id="ARBA00023015"/>
    </source>
</evidence>
<dbReference type="PIRSF" id="PIRSF000408">
    <property type="entry name" value="Alkyltransferas_AdaA"/>
    <property type="match status" value="1"/>
</dbReference>
<dbReference type="SUPFAM" id="SSF57884">
    <property type="entry name" value="Ada DNA repair protein, N-terminal domain (N-Ada 10)"/>
    <property type="match status" value="1"/>
</dbReference>
<keyword evidence="2" id="KW-0489">Methyltransferase</keyword>
<evidence type="ECO:0000256" key="1">
    <source>
        <dbReference type="ARBA" id="ARBA00001947"/>
    </source>
</evidence>
<dbReference type="Proteomes" id="UP001597180">
    <property type="component" value="Unassembled WGS sequence"/>
</dbReference>
<dbReference type="Pfam" id="PF02805">
    <property type="entry name" value="Ada_Zn_binding"/>
    <property type="match status" value="1"/>
</dbReference>
<feature type="domain" description="HTH araC/xylS-type" evidence="7">
    <location>
        <begin position="79"/>
        <end position="177"/>
    </location>
</feature>
<dbReference type="InterPro" id="IPR035451">
    <property type="entry name" value="Ada-like_dom_sf"/>
</dbReference>
<evidence type="ECO:0000313" key="9">
    <source>
        <dbReference type="Proteomes" id="UP001597180"/>
    </source>
</evidence>
<name>A0ABW3UJX0_9BACL</name>
<keyword evidence="2" id="KW-0808">Transferase</keyword>
<evidence type="ECO:0000259" key="7">
    <source>
        <dbReference type="PROSITE" id="PS01124"/>
    </source>
</evidence>
<evidence type="ECO:0000313" key="8">
    <source>
        <dbReference type="EMBL" id="MFD1221283.1"/>
    </source>
</evidence>
<gene>
    <name evidence="8" type="ORF">ACFQ4B_14250</name>
</gene>
<dbReference type="EMBL" id="JBHTLU010000015">
    <property type="protein sequence ID" value="MFD1221283.1"/>
    <property type="molecule type" value="Genomic_DNA"/>
</dbReference>
<dbReference type="PANTHER" id="PTHR43280">
    <property type="entry name" value="ARAC-FAMILY TRANSCRIPTIONAL REGULATOR"/>
    <property type="match status" value="1"/>
</dbReference>
<keyword evidence="6" id="KW-0804">Transcription</keyword>
<dbReference type="SUPFAM" id="SSF46689">
    <property type="entry name" value="Homeodomain-like"/>
    <property type="match status" value="2"/>
</dbReference>
<evidence type="ECO:0000256" key="6">
    <source>
        <dbReference type="ARBA" id="ARBA00023163"/>
    </source>
</evidence>
<organism evidence="8 9">
    <name type="scientific">Paenibacillus vulneris</name>
    <dbReference type="NCBI Taxonomy" id="1133364"/>
    <lineage>
        <taxon>Bacteria</taxon>
        <taxon>Bacillati</taxon>
        <taxon>Bacillota</taxon>
        <taxon>Bacilli</taxon>
        <taxon>Bacillales</taxon>
        <taxon>Paenibacillaceae</taxon>
        <taxon>Paenibacillus</taxon>
    </lineage>
</organism>
<dbReference type="RefSeq" id="WP_345589908.1">
    <property type="nucleotide sequence ID" value="NZ_BAABJG010000021.1"/>
</dbReference>
<keyword evidence="5" id="KW-0010">Activator</keyword>
<accession>A0ABW3UJX0</accession>
<dbReference type="InterPro" id="IPR004026">
    <property type="entry name" value="Ada_DNA_repair_Zn-bd"/>
</dbReference>
<dbReference type="PRINTS" id="PR00032">
    <property type="entry name" value="HTHARAC"/>
</dbReference>
<dbReference type="SMART" id="SM00342">
    <property type="entry name" value="HTH_ARAC"/>
    <property type="match status" value="1"/>
</dbReference>
<evidence type="ECO:0000256" key="4">
    <source>
        <dbReference type="ARBA" id="ARBA00023125"/>
    </source>
</evidence>
<reference evidence="9" key="1">
    <citation type="journal article" date="2019" name="Int. J. Syst. Evol. Microbiol.">
        <title>The Global Catalogue of Microorganisms (GCM) 10K type strain sequencing project: providing services to taxonomists for standard genome sequencing and annotation.</title>
        <authorList>
            <consortium name="The Broad Institute Genomics Platform"/>
            <consortium name="The Broad Institute Genome Sequencing Center for Infectious Disease"/>
            <person name="Wu L."/>
            <person name="Ma J."/>
        </authorList>
    </citation>
    <scope>NUCLEOTIDE SEQUENCE [LARGE SCALE GENOMIC DNA]</scope>
    <source>
        <strain evidence="9">CCUG 53270</strain>
    </source>
</reference>
<evidence type="ECO:0000256" key="2">
    <source>
        <dbReference type="ARBA" id="ARBA00022603"/>
    </source>
</evidence>
<proteinExistence type="predicted"/>
<protein>
    <submittedName>
        <fullName evidence="8">Bifunctional transcriptional activator/DNA repair enzyme AdaA</fullName>
    </submittedName>
</protein>
<dbReference type="PANTHER" id="PTHR43280:SF28">
    <property type="entry name" value="HTH-TYPE TRANSCRIPTIONAL ACTIVATOR RHAS"/>
    <property type="match status" value="1"/>
</dbReference>